<dbReference type="SMART" id="SM00382">
    <property type="entry name" value="AAA"/>
    <property type="match status" value="2"/>
</dbReference>
<dbReference type="RefSeq" id="WP_131851907.1">
    <property type="nucleotide sequence ID" value="NZ_SKFH01000012.1"/>
</dbReference>
<dbReference type="PROSITE" id="PS00211">
    <property type="entry name" value="ABC_TRANSPORTER_1"/>
    <property type="match status" value="1"/>
</dbReference>
<dbReference type="EMBL" id="SKFH01000012">
    <property type="protein sequence ID" value="TCZ71754.1"/>
    <property type="molecule type" value="Genomic_DNA"/>
</dbReference>
<dbReference type="PANTHER" id="PTHR19211">
    <property type="entry name" value="ATP-BINDING TRANSPORT PROTEIN-RELATED"/>
    <property type="match status" value="1"/>
</dbReference>
<proteinExistence type="predicted"/>
<dbReference type="InterPro" id="IPR017871">
    <property type="entry name" value="ABC_transporter-like_CS"/>
</dbReference>
<protein>
    <submittedName>
        <fullName evidence="5">ABC-F family ATP-binding cassette domain-containing protein</fullName>
    </submittedName>
</protein>
<evidence type="ECO:0000313" key="6">
    <source>
        <dbReference type="Proteomes" id="UP000295164"/>
    </source>
</evidence>
<dbReference type="OrthoDB" id="613473at2"/>
<comment type="caution">
    <text evidence="5">The sequence shown here is derived from an EMBL/GenBank/DDBJ whole genome shotgun (WGS) entry which is preliminary data.</text>
</comment>
<feature type="domain" description="ABC transporter" evidence="4">
    <location>
        <begin position="338"/>
        <end position="531"/>
    </location>
</feature>
<dbReference type="PANTHER" id="PTHR19211:SF6">
    <property type="entry name" value="BLL7188 PROTEIN"/>
    <property type="match status" value="1"/>
</dbReference>
<dbReference type="InterPro" id="IPR050611">
    <property type="entry name" value="ABCF"/>
</dbReference>
<dbReference type="GO" id="GO:0005524">
    <property type="term" value="F:ATP binding"/>
    <property type="evidence" value="ECO:0007669"/>
    <property type="project" value="UniProtKB-KW"/>
</dbReference>
<evidence type="ECO:0000313" key="5">
    <source>
        <dbReference type="EMBL" id="TCZ71754.1"/>
    </source>
</evidence>
<evidence type="ECO:0000256" key="3">
    <source>
        <dbReference type="ARBA" id="ARBA00022840"/>
    </source>
</evidence>
<accession>A0A4R4DZA5</accession>
<sequence length="531" mass="57525">MLQLQQLTYRHADGTPLFSDLNLSLQAPAKAALVGHNGCGKSTLLRLLAGAEAPSGGSARVDGSHWYVPQHLGSFDGQTVAEVLGAAEKLGALADVLAGRNVEEALVRLDDDWTVAERFRAALDHWGLPGLAPGTLLGALSGGQKTRVFLAGLAFADPKTVLLDEPSNHLDAGGRALLYDWVRSTRSLLLVVSHDRALLNELPLTYELGPQGLTAYGGNYDFYAAQKAGADAALEEDLLHGEKELRKAKAAARAMAERQAKRDARAEKSSGKAGLPSIVINNLRNAAQNSTARAQGVHSGKVDAIRREVDALRAAVPDRDRMKLRFSDSALHRGKTLFVAEDLQYRIDGRPLWAPLTFRIGSGERLAIEGPNGSGKTTLLRLLLGGLEPSGGRLQRSVQRSVYIDQHYSLLDETCTVLEQAQRFNRHALPEHELRTRLDWFLFGAADSGKRCAALSGGERMRLALCCLNIADGAPDLIVLDEPTNNLDLRNTEILAAAVRDYEGTLIVVSHDERFREEVGVAGTINVRRET</sequence>
<dbReference type="GO" id="GO:0016887">
    <property type="term" value="F:ATP hydrolysis activity"/>
    <property type="evidence" value="ECO:0007669"/>
    <property type="project" value="InterPro"/>
</dbReference>
<evidence type="ECO:0000256" key="2">
    <source>
        <dbReference type="ARBA" id="ARBA00022741"/>
    </source>
</evidence>
<dbReference type="Proteomes" id="UP000295164">
    <property type="component" value="Unassembled WGS sequence"/>
</dbReference>
<keyword evidence="3 5" id="KW-0067">ATP-binding</keyword>
<evidence type="ECO:0000259" key="4">
    <source>
        <dbReference type="PROSITE" id="PS50893"/>
    </source>
</evidence>
<keyword evidence="2" id="KW-0547">Nucleotide-binding</keyword>
<dbReference type="PROSITE" id="PS50893">
    <property type="entry name" value="ABC_TRANSPORTER_2"/>
    <property type="match status" value="2"/>
</dbReference>
<dbReference type="SUPFAM" id="SSF52540">
    <property type="entry name" value="P-loop containing nucleoside triphosphate hydrolases"/>
    <property type="match status" value="2"/>
</dbReference>
<dbReference type="InterPro" id="IPR027417">
    <property type="entry name" value="P-loop_NTPase"/>
</dbReference>
<organism evidence="5 6">
    <name type="scientific">Flaviaesturariibacter aridisoli</name>
    <dbReference type="NCBI Taxonomy" id="2545761"/>
    <lineage>
        <taxon>Bacteria</taxon>
        <taxon>Pseudomonadati</taxon>
        <taxon>Bacteroidota</taxon>
        <taxon>Chitinophagia</taxon>
        <taxon>Chitinophagales</taxon>
        <taxon>Chitinophagaceae</taxon>
        <taxon>Flaviaestuariibacter</taxon>
    </lineage>
</organism>
<feature type="domain" description="ABC transporter" evidence="4">
    <location>
        <begin position="2"/>
        <end position="235"/>
    </location>
</feature>
<dbReference type="FunFam" id="3.40.50.300:FF:001320">
    <property type="entry name" value="Heme ABC transporter ATP-binding protein"/>
    <property type="match status" value="1"/>
</dbReference>
<dbReference type="Pfam" id="PF00005">
    <property type="entry name" value="ABC_tran"/>
    <property type="match status" value="2"/>
</dbReference>
<evidence type="ECO:0000256" key="1">
    <source>
        <dbReference type="ARBA" id="ARBA00022737"/>
    </source>
</evidence>
<dbReference type="Gene3D" id="3.40.50.300">
    <property type="entry name" value="P-loop containing nucleotide triphosphate hydrolases"/>
    <property type="match status" value="2"/>
</dbReference>
<dbReference type="InterPro" id="IPR003439">
    <property type="entry name" value="ABC_transporter-like_ATP-bd"/>
</dbReference>
<dbReference type="AlphaFoldDB" id="A0A4R4DZA5"/>
<dbReference type="InterPro" id="IPR003593">
    <property type="entry name" value="AAA+_ATPase"/>
</dbReference>
<keyword evidence="1" id="KW-0677">Repeat</keyword>
<gene>
    <name evidence="5" type="ORF">E0486_09375</name>
</gene>
<name>A0A4R4DZA5_9BACT</name>
<keyword evidence="6" id="KW-1185">Reference proteome</keyword>
<reference evidence="5 6" key="1">
    <citation type="submission" date="2019-03" db="EMBL/GenBank/DDBJ databases">
        <authorList>
            <person name="Kim M.K.M."/>
        </authorList>
    </citation>
    <scope>NUCLEOTIDE SEQUENCE [LARGE SCALE GENOMIC DNA]</scope>
    <source>
        <strain evidence="5 6">17J68-15</strain>
    </source>
</reference>